<evidence type="ECO:0000313" key="1">
    <source>
        <dbReference type="EMBL" id="SVC59790.1"/>
    </source>
</evidence>
<gene>
    <name evidence="1" type="ORF">METZ01_LOCUS312644</name>
    <name evidence="2" type="ORF">METZ01_LOCUS446179</name>
</gene>
<organism evidence="1">
    <name type="scientific">marine metagenome</name>
    <dbReference type="NCBI Taxonomy" id="408172"/>
    <lineage>
        <taxon>unclassified sequences</taxon>
        <taxon>metagenomes</taxon>
        <taxon>ecological metagenomes</taxon>
    </lineage>
</organism>
<protein>
    <submittedName>
        <fullName evidence="1">Uncharacterized protein</fullName>
    </submittedName>
</protein>
<sequence>MKSILVSIVAAVILVGCGEAQQNPIHDTDEVKLVEPVV</sequence>
<evidence type="ECO:0000313" key="2">
    <source>
        <dbReference type="EMBL" id="SVD93325.1"/>
    </source>
</evidence>
<accession>A0A382NGF2</accession>
<dbReference type="PROSITE" id="PS51257">
    <property type="entry name" value="PROKAR_LIPOPROTEIN"/>
    <property type="match status" value="1"/>
</dbReference>
<dbReference type="EMBL" id="UINC01182873">
    <property type="protein sequence ID" value="SVD93325.1"/>
    <property type="molecule type" value="Genomic_DNA"/>
</dbReference>
<feature type="non-terminal residue" evidence="1">
    <location>
        <position position="38"/>
    </location>
</feature>
<proteinExistence type="predicted"/>
<name>A0A382NGF2_9ZZZZ</name>
<reference evidence="1" key="1">
    <citation type="submission" date="2018-05" db="EMBL/GenBank/DDBJ databases">
        <authorList>
            <person name="Lanie J.A."/>
            <person name="Ng W.-L."/>
            <person name="Kazmierczak K.M."/>
            <person name="Andrzejewski T.M."/>
            <person name="Davidsen T.M."/>
            <person name="Wayne K.J."/>
            <person name="Tettelin H."/>
            <person name="Glass J.I."/>
            <person name="Rusch D."/>
            <person name="Podicherti R."/>
            <person name="Tsui H.-C.T."/>
            <person name="Winkler M.E."/>
        </authorList>
    </citation>
    <scope>NUCLEOTIDE SEQUENCE</scope>
</reference>
<dbReference type="EMBL" id="UINC01100049">
    <property type="protein sequence ID" value="SVC59790.1"/>
    <property type="molecule type" value="Genomic_DNA"/>
</dbReference>
<dbReference type="AlphaFoldDB" id="A0A382NGF2"/>